<name>A0A2U2DPR4_9HYPH</name>
<reference evidence="3 4" key="1">
    <citation type="submission" date="2018-05" db="EMBL/GenBank/DDBJ databases">
        <title>The draft genome of strain NS-104.</title>
        <authorList>
            <person name="Hang P."/>
            <person name="Jiang J."/>
        </authorList>
    </citation>
    <scope>NUCLEOTIDE SEQUENCE [LARGE SCALE GENOMIC DNA]</scope>
    <source>
        <strain evidence="3 4">NS-104</strain>
    </source>
</reference>
<keyword evidence="4" id="KW-1185">Reference proteome</keyword>
<comment type="caution">
    <text evidence="3">The sequence shown here is derived from an EMBL/GenBank/DDBJ whole genome shotgun (WGS) entry which is preliminary data.</text>
</comment>
<dbReference type="EMBL" id="QFBC01000006">
    <property type="protein sequence ID" value="PWE55306.1"/>
    <property type="molecule type" value="Genomic_DNA"/>
</dbReference>
<evidence type="ECO:0000313" key="4">
    <source>
        <dbReference type="Proteomes" id="UP000245252"/>
    </source>
</evidence>
<dbReference type="AlphaFoldDB" id="A0A2U2DPR4"/>
<sequence length="147" mass="15476">MFFRPLSLFSLAFVVVPGLALADPTGVYAVNGTNPSDGSHYTGQVEVNKSGAAYSVKWDIAGAQVVGVGIEGQSSGSADSRFVVGFGTGDSMGIVEYVLQPDKSWKGRWAFNGDQRLGEETWTPEGTDKASDDANAPSPARRQSDSP</sequence>
<gene>
    <name evidence="3" type="ORF">DEM27_14645</name>
</gene>
<accession>A0A2U2DPR4</accession>
<keyword evidence="2" id="KW-0732">Signal</keyword>
<evidence type="ECO:0000256" key="1">
    <source>
        <dbReference type="SAM" id="MobiDB-lite"/>
    </source>
</evidence>
<proteinExistence type="predicted"/>
<feature type="region of interest" description="Disordered" evidence="1">
    <location>
        <begin position="116"/>
        <end position="147"/>
    </location>
</feature>
<evidence type="ECO:0000313" key="3">
    <source>
        <dbReference type="EMBL" id="PWE55306.1"/>
    </source>
</evidence>
<feature type="chain" id="PRO_5015712398" description="Fibronectin-binding protein" evidence="2">
    <location>
        <begin position="23"/>
        <end position="147"/>
    </location>
</feature>
<evidence type="ECO:0000256" key="2">
    <source>
        <dbReference type="SAM" id="SignalP"/>
    </source>
</evidence>
<organism evidence="3 4">
    <name type="scientific">Metarhizobium album</name>
    <dbReference type="NCBI Taxonomy" id="2182425"/>
    <lineage>
        <taxon>Bacteria</taxon>
        <taxon>Pseudomonadati</taxon>
        <taxon>Pseudomonadota</taxon>
        <taxon>Alphaproteobacteria</taxon>
        <taxon>Hyphomicrobiales</taxon>
        <taxon>Rhizobiaceae</taxon>
        <taxon>Metarhizobium</taxon>
    </lineage>
</organism>
<feature type="signal peptide" evidence="2">
    <location>
        <begin position="1"/>
        <end position="22"/>
    </location>
</feature>
<protein>
    <recommendedName>
        <fullName evidence="5">Fibronectin-binding protein</fullName>
    </recommendedName>
</protein>
<dbReference type="Proteomes" id="UP000245252">
    <property type="component" value="Unassembled WGS sequence"/>
</dbReference>
<evidence type="ECO:0008006" key="5">
    <source>
        <dbReference type="Google" id="ProtNLM"/>
    </source>
</evidence>